<reference evidence="1" key="1">
    <citation type="submission" date="2014-11" db="EMBL/GenBank/DDBJ databases">
        <authorList>
            <person name="Amaro Gonzalez C."/>
        </authorList>
    </citation>
    <scope>NUCLEOTIDE SEQUENCE</scope>
</reference>
<organism evidence="1">
    <name type="scientific">Anguilla anguilla</name>
    <name type="common">European freshwater eel</name>
    <name type="synonym">Muraena anguilla</name>
    <dbReference type="NCBI Taxonomy" id="7936"/>
    <lineage>
        <taxon>Eukaryota</taxon>
        <taxon>Metazoa</taxon>
        <taxon>Chordata</taxon>
        <taxon>Craniata</taxon>
        <taxon>Vertebrata</taxon>
        <taxon>Euteleostomi</taxon>
        <taxon>Actinopterygii</taxon>
        <taxon>Neopterygii</taxon>
        <taxon>Teleostei</taxon>
        <taxon>Anguilliformes</taxon>
        <taxon>Anguillidae</taxon>
        <taxon>Anguilla</taxon>
    </lineage>
</organism>
<proteinExistence type="predicted"/>
<reference evidence="1" key="2">
    <citation type="journal article" date="2015" name="Fish Shellfish Immunol.">
        <title>Early steps in the European eel (Anguilla anguilla)-Vibrio vulnificus interaction in the gills: Role of the RtxA13 toxin.</title>
        <authorList>
            <person name="Callol A."/>
            <person name="Pajuelo D."/>
            <person name="Ebbesson L."/>
            <person name="Teles M."/>
            <person name="MacKenzie S."/>
            <person name="Amaro C."/>
        </authorList>
    </citation>
    <scope>NUCLEOTIDE SEQUENCE</scope>
</reference>
<accession>A0A0E9R3C8</accession>
<sequence length="30" mass="3253">MFTVSGLISTLHQGPPRFTSQSPACTQRCT</sequence>
<evidence type="ECO:0000313" key="1">
    <source>
        <dbReference type="EMBL" id="JAH22828.1"/>
    </source>
</evidence>
<dbReference type="AlphaFoldDB" id="A0A0E9R3C8"/>
<protein>
    <submittedName>
        <fullName evidence="1">Uncharacterized protein</fullName>
    </submittedName>
</protein>
<dbReference type="EMBL" id="GBXM01085749">
    <property type="protein sequence ID" value="JAH22828.1"/>
    <property type="molecule type" value="Transcribed_RNA"/>
</dbReference>
<name>A0A0E9R3C8_ANGAN</name>